<proteinExistence type="predicted"/>
<organism evidence="2 3">
    <name type="scientific">Thermogemmatispora tikiterensis</name>
    <dbReference type="NCBI Taxonomy" id="1825093"/>
    <lineage>
        <taxon>Bacteria</taxon>
        <taxon>Bacillati</taxon>
        <taxon>Chloroflexota</taxon>
        <taxon>Ktedonobacteria</taxon>
        <taxon>Thermogemmatisporales</taxon>
        <taxon>Thermogemmatisporaceae</taxon>
        <taxon>Thermogemmatispora</taxon>
    </lineage>
</organism>
<dbReference type="AlphaFoldDB" id="A0A328VIL4"/>
<dbReference type="RefSeq" id="WP_112429128.1">
    <property type="nucleotide sequence ID" value="NZ_MCIF01000002.1"/>
</dbReference>
<evidence type="ECO:0000256" key="1">
    <source>
        <dbReference type="SAM" id="MobiDB-lite"/>
    </source>
</evidence>
<name>A0A328VIL4_9CHLR</name>
<dbReference type="Proteomes" id="UP000248706">
    <property type="component" value="Unassembled WGS sequence"/>
</dbReference>
<accession>A0A328VIL4</accession>
<sequence length="153" mass="16180">MKATTKQPKGPISLRNVPPATLQLAQALAEQTHLSLADLLRQALVTGLLVEATRFAPDAQGRLGGMDAIALARALRRHLGSAIDLLIEHGELPYGTNAARRPEGERAGQGKASAANHRELQQPQMAPALGEDLEQLGIGVSLANFLEQPTATT</sequence>
<evidence type="ECO:0000313" key="3">
    <source>
        <dbReference type="Proteomes" id="UP000248706"/>
    </source>
</evidence>
<evidence type="ECO:0000313" key="2">
    <source>
        <dbReference type="EMBL" id="RAQ95952.1"/>
    </source>
</evidence>
<gene>
    <name evidence="2" type="ORF">A4R35_10435</name>
</gene>
<feature type="region of interest" description="Disordered" evidence="1">
    <location>
        <begin position="96"/>
        <end position="118"/>
    </location>
</feature>
<comment type="caution">
    <text evidence="2">The sequence shown here is derived from an EMBL/GenBank/DDBJ whole genome shotgun (WGS) entry which is preliminary data.</text>
</comment>
<reference evidence="2 3" key="1">
    <citation type="submission" date="2016-08" db="EMBL/GenBank/DDBJ databases">
        <title>Analysis of Carbohydrate Active Enzymes in Thermogemmatispora T81 Reveals Carbohydrate Degradation Ability.</title>
        <authorList>
            <person name="Tomazini A."/>
            <person name="Lal S."/>
            <person name="Stott M."/>
            <person name="Henrissat B."/>
            <person name="Polikarpov I."/>
            <person name="Sparling R."/>
            <person name="Levin D.B."/>
        </authorList>
    </citation>
    <scope>NUCLEOTIDE SEQUENCE [LARGE SCALE GENOMIC DNA]</scope>
    <source>
        <strain evidence="2 3">T81</strain>
    </source>
</reference>
<protein>
    <submittedName>
        <fullName evidence="2">Uncharacterized protein</fullName>
    </submittedName>
</protein>
<dbReference type="EMBL" id="MCIF01000002">
    <property type="protein sequence ID" value="RAQ95952.1"/>
    <property type="molecule type" value="Genomic_DNA"/>
</dbReference>
<keyword evidence="3" id="KW-1185">Reference proteome</keyword>